<reference evidence="1" key="1">
    <citation type="submission" date="2022-03" db="EMBL/GenBank/DDBJ databases">
        <title>Bacterial whole genome sequence for Hymenobacter sp. DH14.</title>
        <authorList>
            <person name="Le V."/>
        </authorList>
    </citation>
    <scope>NUCLEOTIDE SEQUENCE</scope>
    <source>
        <strain evidence="1">DH14</strain>
    </source>
</reference>
<proteinExistence type="predicted"/>
<evidence type="ECO:0000313" key="2">
    <source>
        <dbReference type="Proteomes" id="UP001139193"/>
    </source>
</evidence>
<comment type="caution">
    <text evidence="1">The sequence shown here is derived from an EMBL/GenBank/DDBJ whole genome shotgun (WGS) entry which is preliminary data.</text>
</comment>
<dbReference type="AlphaFoldDB" id="A0A9X2AJH0"/>
<sequence>MEIVFDVPADRVAFMLEMLSSINYVKNPRPRRVRKSADVKEQDTTEYLLSSEANAESLRRSIAQLRRGEVVQVEIAD</sequence>
<organism evidence="1 2">
    <name type="scientific">Hymenobacter cyanobacteriorum</name>
    <dbReference type="NCBI Taxonomy" id="2926463"/>
    <lineage>
        <taxon>Bacteria</taxon>
        <taxon>Pseudomonadati</taxon>
        <taxon>Bacteroidota</taxon>
        <taxon>Cytophagia</taxon>
        <taxon>Cytophagales</taxon>
        <taxon>Hymenobacteraceae</taxon>
        <taxon>Hymenobacter</taxon>
    </lineage>
</organism>
<evidence type="ECO:0000313" key="1">
    <source>
        <dbReference type="EMBL" id="MCI1188799.1"/>
    </source>
</evidence>
<protein>
    <submittedName>
        <fullName evidence="1">Uncharacterized protein</fullName>
    </submittedName>
</protein>
<name>A0A9X2AJH0_9BACT</name>
<dbReference type="EMBL" id="JALBGC010000004">
    <property type="protein sequence ID" value="MCI1188799.1"/>
    <property type="molecule type" value="Genomic_DNA"/>
</dbReference>
<accession>A0A9X2AJH0</accession>
<keyword evidence="2" id="KW-1185">Reference proteome</keyword>
<dbReference type="RefSeq" id="WP_241937052.1">
    <property type="nucleotide sequence ID" value="NZ_JALBGC010000004.1"/>
</dbReference>
<dbReference type="Proteomes" id="UP001139193">
    <property type="component" value="Unassembled WGS sequence"/>
</dbReference>
<dbReference type="Gene3D" id="6.10.250.330">
    <property type="match status" value="1"/>
</dbReference>
<gene>
    <name evidence="1" type="ORF">MON38_15350</name>
</gene>